<feature type="chain" id="PRO_5004590121" evidence="2">
    <location>
        <begin position="18"/>
        <end position="119"/>
    </location>
</feature>
<organism evidence="3 4">
    <name type="scientific">Strigamia maritima</name>
    <name type="common">European centipede</name>
    <name type="synonym">Geophilus maritimus</name>
    <dbReference type="NCBI Taxonomy" id="126957"/>
    <lineage>
        <taxon>Eukaryota</taxon>
        <taxon>Metazoa</taxon>
        <taxon>Ecdysozoa</taxon>
        <taxon>Arthropoda</taxon>
        <taxon>Myriapoda</taxon>
        <taxon>Chilopoda</taxon>
        <taxon>Pleurostigmophora</taxon>
        <taxon>Geophilomorpha</taxon>
        <taxon>Linotaeniidae</taxon>
        <taxon>Strigamia</taxon>
    </lineage>
</organism>
<feature type="signal peptide" evidence="2">
    <location>
        <begin position="1"/>
        <end position="17"/>
    </location>
</feature>
<reference evidence="4" key="1">
    <citation type="submission" date="2011-05" db="EMBL/GenBank/DDBJ databases">
        <authorList>
            <person name="Richards S.R."/>
            <person name="Qu J."/>
            <person name="Jiang H."/>
            <person name="Jhangiani S.N."/>
            <person name="Agravi P."/>
            <person name="Goodspeed R."/>
            <person name="Gross S."/>
            <person name="Mandapat C."/>
            <person name="Jackson L."/>
            <person name="Mathew T."/>
            <person name="Pu L."/>
            <person name="Thornton R."/>
            <person name="Saada N."/>
            <person name="Wilczek-Boney K.B."/>
            <person name="Lee S."/>
            <person name="Kovar C."/>
            <person name="Wu Y."/>
            <person name="Scherer S.E."/>
            <person name="Worley K.C."/>
            <person name="Muzny D.M."/>
            <person name="Gibbs R."/>
        </authorList>
    </citation>
    <scope>NUCLEOTIDE SEQUENCE</scope>
    <source>
        <strain evidence="4">Brora</strain>
    </source>
</reference>
<dbReference type="AlphaFoldDB" id="T1J189"/>
<keyword evidence="4" id="KW-1185">Reference proteome</keyword>
<feature type="region of interest" description="Disordered" evidence="1">
    <location>
        <begin position="89"/>
        <end position="119"/>
    </location>
</feature>
<evidence type="ECO:0000313" key="3">
    <source>
        <dbReference type="EnsemblMetazoa" id="SMAR007306-PA"/>
    </source>
</evidence>
<evidence type="ECO:0000256" key="1">
    <source>
        <dbReference type="SAM" id="MobiDB-lite"/>
    </source>
</evidence>
<evidence type="ECO:0000313" key="4">
    <source>
        <dbReference type="Proteomes" id="UP000014500"/>
    </source>
</evidence>
<protein>
    <submittedName>
        <fullName evidence="3">Uncharacterized protein</fullName>
    </submittedName>
</protein>
<feature type="compositionally biased region" description="Low complexity" evidence="1">
    <location>
        <begin position="95"/>
        <end position="104"/>
    </location>
</feature>
<name>T1J189_STRMM</name>
<dbReference type="Proteomes" id="UP000014500">
    <property type="component" value="Unassembled WGS sequence"/>
</dbReference>
<keyword evidence="2" id="KW-0732">Signal</keyword>
<dbReference type="EMBL" id="JH431781">
    <property type="status" value="NOT_ANNOTATED_CDS"/>
    <property type="molecule type" value="Genomic_DNA"/>
</dbReference>
<accession>T1J189</accession>
<evidence type="ECO:0000256" key="2">
    <source>
        <dbReference type="SAM" id="SignalP"/>
    </source>
</evidence>
<reference evidence="3" key="2">
    <citation type="submission" date="2015-02" db="UniProtKB">
        <authorList>
            <consortium name="EnsemblMetazoa"/>
        </authorList>
    </citation>
    <scope>IDENTIFICATION</scope>
</reference>
<dbReference type="EnsemblMetazoa" id="SMAR007306-RA">
    <property type="protein sequence ID" value="SMAR007306-PA"/>
    <property type="gene ID" value="SMAR007306"/>
</dbReference>
<dbReference type="HOGENOM" id="CLU_2064390_0_0_1"/>
<proteinExistence type="predicted"/>
<sequence>MFLPILLLTCVIALSNGIYYLPTSQQTQRKSGNWPQQSSQFIPSYYNWCHQNRRPAPCSNSPRNLYPNYPPLYVINSAPCLCDCGSFESKPSRPPTETETTTVPYVPPVVRPEYFTDTD</sequence>